<dbReference type="InterPro" id="IPR013216">
    <property type="entry name" value="Methyltransf_11"/>
</dbReference>
<sequence>MWTGRQPTVNPFAFPRGPVGRLVGWLMARTNTDENAEAAEVLDVRPGECVLEVGHGPGRLVTLLARDPRVSVIGIDPSPEMTRMALRHNAELVQSGRLRLWRATAARTGVDDAEVDALISVNTVAMWPDLDAGLTELHRVLRLGGRLVITWHRRPRSLALAEEKLQRIEAALRQRFVTVARDDTAHSVIFRARRADREESAG</sequence>
<comment type="caution">
    <text evidence="2">The sequence shown here is derived from an EMBL/GenBank/DDBJ whole genome shotgun (WGS) entry which is preliminary data.</text>
</comment>
<gene>
    <name evidence="2" type="ORF">GCM10022402_14790</name>
</gene>
<dbReference type="EMBL" id="BAABDD010000005">
    <property type="protein sequence ID" value="GAA3735645.1"/>
    <property type="molecule type" value="Genomic_DNA"/>
</dbReference>
<accession>A0ABP7FDR5</accession>
<organism evidence="2 3">
    <name type="scientific">Salinactinospora qingdaonensis</name>
    <dbReference type="NCBI Taxonomy" id="702744"/>
    <lineage>
        <taxon>Bacteria</taxon>
        <taxon>Bacillati</taxon>
        <taxon>Actinomycetota</taxon>
        <taxon>Actinomycetes</taxon>
        <taxon>Streptosporangiales</taxon>
        <taxon>Nocardiopsidaceae</taxon>
        <taxon>Salinactinospora</taxon>
    </lineage>
</organism>
<dbReference type="Proteomes" id="UP001500908">
    <property type="component" value="Unassembled WGS sequence"/>
</dbReference>
<proteinExistence type="predicted"/>
<evidence type="ECO:0000313" key="2">
    <source>
        <dbReference type="EMBL" id="GAA3735645.1"/>
    </source>
</evidence>
<dbReference type="SUPFAM" id="SSF53335">
    <property type="entry name" value="S-adenosyl-L-methionine-dependent methyltransferases"/>
    <property type="match status" value="1"/>
</dbReference>
<dbReference type="Pfam" id="PF08241">
    <property type="entry name" value="Methyltransf_11"/>
    <property type="match status" value="1"/>
</dbReference>
<feature type="domain" description="Methyltransferase type 11" evidence="1">
    <location>
        <begin position="51"/>
        <end position="149"/>
    </location>
</feature>
<reference evidence="3" key="1">
    <citation type="journal article" date="2019" name="Int. J. Syst. Evol. Microbiol.">
        <title>The Global Catalogue of Microorganisms (GCM) 10K type strain sequencing project: providing services to taxonomists for standard genome sequencing and annotation.</title>
        <authorList>
            <consortium name="The Broad Institute Genomics Platform"/>
            <consortium name="The Broad Institute Genome Sequencing Center for Infectious Disease"/>
            <person name="Wu L."/>
            <person name="Ma J."/>
        </authorList>
    </citation>
    <scope>NUCLEOTIDE SEQUENCE [LARGE SCALE GENOMIC DNA]</scope>
    <source>
        <strain evidence="3">JCM 17137</strain>
    </source>
</reference>
<dbReference type="Gene3D" id="3.40.50.150">
    <property type="entry name" value="Vaccinia Virus protein VP39"/>
    <property type="match status" value="1"/>
</dbReference>
<dbReference type="InterPro" id="IPR029063">
    <property type="entry name" value="SAM-dependent_MTases_sf"/>
</dbReference>
<dbReference type="PANTHER" id="PTHR42912:SF94">
    <property type="entry name" value="METHYLTRANSFERASE TYPE 11 DOMAIN-CONTAINING PROTEIN"/>
    <property type="match status" value="1"/>
</dbReference>
<protein>
    <recommendedName>
        <fullName evidence="1">Methyltransferase type 11 domain-containing protein</fullName>
    </recommendedName>
</protein>
<dbReference type="PANTHER" id="PTHR42912">
    <property type="entry name" value="METHYLTRANSFERASE"/>
    <property type="match status" value="1"/>
</dbReference>
<dbReference type="CDD" id="cd02440">
    <property type="entry name" value="AdoMet_MTases"/>
    <property type="match status" value="1"/>
</dbReference>
<keyword evidence="3" id="KW-1185">Reference proteome</keyword>
<name>A0ABP7FDR5_9ACTN</name>
<evidence type="ECO:0000259" key="1">
    <source>
        <dbReference type="Pfam" id="PF08241"/>
    </source>
</evidence>
<evidence type="ECO:0000313" key="3">
    <source>
        <dbReference type="Proteomes" id="UP001500908"/>
    </source>
</evidence>
<dbReference type="InterPro" id="IPR050508">
    <property type="entry name" value="Methyltransf_Superfamily"/>
</dbReference>